<dbReference type="GO" id="GO:0070573">
    <property type="term" value="F:metallodipeptidase activity"/>
    <property type="evidence" value="ECO:0007669"/>
    <property type="project" value="InterPro"/>
</dbReference>
<dbReference type="SUPFAM" id="SSF51556">
    <property type="entry name" value="Metallo-dependent hydrolases"/>
    <property type="match status" value="1"/>
</dbReference>
<name>A0A1E3AFB0_9FIRM</name>
<comment type="caution">
    <text evidence="1">The sequence shown here is derived from an EMBL/GenBank/DDBJ whole genome shotgun (WGS) entry which is preliminary data.</text>
</comment>
<dbReference type="AlphaFoldDB" id="A0A1E3AFB0"/>
<sequence length="342" mass="37994">MKILDMHCDTISELLDIRRKGDAARIKENTLRSNGLHIDLEKMKKADYLLQNFALFVHLSSCENPLEEVLELADVYYDELDKNKDLIRPVYSYADIESNRKAGLMSAMLTVEEGGVCKGNPAFLRTLYRLGVRMLTLTWNFPNELGWPNLEVPGEGVDPESFRPDFRKANVNQGLTETGIAFVQEMERLGMIVDVSHLSDAGFMDVLRVTKKPFVASHSNARAVCSWARNLTDDMIRLLAERGGVTGLNFCPAFLTDVPDGEATYGSIAAIVEHAKHIVNVGGTDCLGLGTDFDGIKTHDELRDASYMPLLIDAFGKAGFTSSQVDKILSGNVLRVYKEVLE</sequence>
<dbReference type="PATRIC" id="fig|1432052.4.peg.3064"/>
<dbReference type="EMBL" id="MCGH01000002">
    <property type="protein sequence ID" value="ODM06856.1"/>
    <property type="molecule type" value="Genomic_DNA"/>
</dbReference>
<proteinExistence type="predicted"/>
<dbReference type="PROSITE" id="PS51365">
    <property type="entry name" value="RENAL_DIPEPTIDASE_2"/>
    <property type="match status" value="1"/>
</dbReference>
<dbReference type="Gene3D" id="3.20.20.140">
    <property type="entry name" value="Metal-dependent hydrolases"/>
    <property type="match status" value="1"/>
</dbReference>
<gene>
    <name evidence="1" type="ORF">BEI61_02746</name>
</gene>
<reference evidence="1 2" key="1">
    <citation type="submission" date="2016-07" db="EMBL/GenBank/DDBJ databases">
        <title>Characterization of isolates of Eisenbergiella tayi derived from blood cultures, using whole genome sequencing.</title>
        <authorList>
            <person name="Burdz T."/>
            <person name="Wiebe D."/>
            <person name="Huynh C."/>
            <person name="Bernard K."/>
        </authorList>
    </citation>
    <scope>NUCLEOTIDE SEQUENCE [LARGE SCALE GENOMIC DNA]</scope>
    <source>
        <strain evidence="1 2">NML 110608</strain>
    </source>
</reference>
<accession>A0A1E3AFB0</accession>
<dbReference type="InterPro" id="IPR032466">
    <property type="entry name" value="Metal_Hydrolase"/>
</dbReference>
<dbReference type="Proteomes" id="UP000094067">
    <property type="component" value="Unassembled WGS sequence"/>
</dbReference>
<evidence type="ECO:0000313" key="2">
    <source>
        <dbReference type="Proteomes" id="UP000094067"/>
    </source>
</evidence>
<evidence type="ECO:0000313" key="1">
    <source>
        <dbReference type="EMBL" id="ODM06856.1"/>
    </source>
</evidence>
<dbReference type="GO" id="GO:0006508">
    <property type="term" value="P:proteolysis"/>
    <property type="evidence" value="ECO:0007669"/>
    <property type="project" value="InterPro"/>
</dbReference>
<dbReference type="Pfam" id="PF01244">
    <property type="entry name" value="Peptidase_M19"/>
    <property type="match status" value="1"/>
</dbReference>
<dbReference type="CDD" id="cd01301">
    <property type="entry name" value="rDP_like"/>
    <property type="match status" value="1"/>
</dbReference>
<dbReference type="PANTHER" id="PTHR10443:SF12">
    <property type="entry name" value="DIPEPTIDASE"/>
    <property type="match status" value="1"/>
</dbReference>
<organism evidence="1 2">
    <name type="scientific">Eisenbergiella tayi</name>
    <dbReference type="NCBI Taxonomy" id="1432052"/>
    <lineage>
        <taxon>Bacteria</taxon>
        <taxon>Bacillati</taxon>
        <taxon>Bacillota</taxon>
        <taxon>Clostridia</taxon>
        <taxon>Lachnospirales</taxon>
        <taxon>Lachnospiraceae</taxon>
        <taxon>Eisenbergiella</taxon>
    </lineage>
</organism>
<dbReference type="PANTHER" id="PTHR10443">
    <property type="entry name" value="MICROSOMAL DIPEPTIDASE"/>
    <property type="match status" value="1"/>
</dbReference>
<dbReference type="RefSeq" id="WP_069152656.1">
    <property type="nucleotide sequence ID" value="NZ_MCGH01000002.1"/>
</dbReference>
<protein>
    <submittedName>
        <fullName evidence="1">Membrane dipeptidase (Peptidase family M19)</fullName>
    </submittedName>
</protein>
<dbReference type="InterPro" id="IPR008257">
    <property type="entry name" value="Pept_M19"/>
</dbReference>